<dbReference type="Proteomes" id="UP001059380">
    <property type="component" value="Chromosome"/>
</dbReference>
<dbReference type="AlphaFoldDB" id="A0A9J7BRW2"/>
<proteinExistence type="inferred from homology"/>
<dbReference type="InterPro" id="IPR043131">
    <property type="entry name" value="BCAT-like_N"/>
</dbReference>
<dbReference type="InterPro" id="IPR050571">
    <property type="entry name" value="Class-IV_PLP-Dep_Aminotrnsfr"/>
</dbReference>
<dbReference type="EC" id="2.6.1.42" evidence="17"/>
<gene>
    <name evidence="17" type="primary">ilvE</name>
    <name evidence="18" type="ORF">MOP44_06705</name>
</gene>
<evidence type="ECO:0000256" key="9">
    <source>
        <dbReference type="ARBA" id="ARBA00022679"/>
    </source>
</evidence>
<accession>A0A9J7BRW2</accession>
<dbReference type="PANTHER" id="PTHR42743">
    <property type="entry name" value="AMINO-ACID AMINOTRANSFERASE"/>
    <property type="match status" value="1"/>
</dbReference>
<evidence type="ECO:0000256" key="17">
    <source>
        <dbReference type="RuleBase" id="RU364094"/>
    </source>
</evidence>
<evidence type="ECO:0000256" key="14">
    <source>
        <dbReference type="ARBA" id="ARBA00049229"/>
    </source>
</evidence>
<evidence type="ECO:0000256" key="3">
    <source>
        <dbReference type="ARBA" id="ARBA00004824"/>
    </source>
</evidence>
<evidence type="ECO:0000256" key="12">
    <source>
        <dbReference type="ARBA" id="ARBA00048212"/>
    </source>
</evidence>
<comment type="pathway">
    <text evidence="4 17">Amino-acid biosynthesis; L-valine biosynthesis; L-valine from pyruvate: step 4/4.</text>
</comment>
<dbReference type="Gene3D" id="3.20.10.10">
    <property type="entry name" value="D-amino Acid Aminotransferase, subunit A, domain 2"/>
    <property type="match status" value="1"/>
</dbReference>
<dbReference type="NCBIfam" id="TIGR01122">
    <property type="entry name" value="ilvE_I"/>
    <property type="match status" value="1"/>
</dbReference>
<dbReference type="InterPro" id="IPR001544">
    <property type="entry name" value="Aminotrans_IV"/>
</dbReference>
<protein>
    <recommendedName>
        <fullName evidence="17">Branched-chain-amino-acid aminotransferase</fullName>
        <shortName evidence="17">BCAT</shortName>
        <ecNumber evidence="17">2.6.1.42</ecNumber>
    </recommendedName>
</protein>
<evidence type="ECO:0000256" key="5">
    <source>
        <dbReference type="ARBA" id="ARBA00005072"/>
    </source>
</evidence>
<dbReference type="Pfam" id="PF01063">
    <property type="entry name" value="Aminotran_4"/>
    <property type="match status" value="1"/>
</dbReference>
<dbReference type="GO" id="GO:0004084">
    <property type="term" value="F:branched-chain-amino-acid transaminase activity"/>
    <property type="evidence" value="ECO:0007669"/>
    <property type="project" value="UniProtKB-EC"/>
</dbReference>
<keyword evidence="7 17" id="KW-0032">Aminotransferase</keyword>
<evidence type="ECO:0000256" key="7">
    <source>
        <dbReference type="ARBA" id="ARBA00022576"/>
    </source>
</evidence>
<dbReference type="KEGG" id="orp:MOP44_06705"/>
<evidence type="ECO:0000256" key="4">
    <source>
        <dbReference type="ARBA" id="ARBA00004931"/>
    </source>
</evidence>
<keyword evidence="9 17" id="KW-0808">Transferase</keyword>
<dbReference type="InterPro" id="IPR036038">
    <property type="entry name" value="Aminotransferase-like"/>
</dbReference>
<sequence length="327" mass="36804">MQLEADQNLIVYFNGQYMRLGEAKVGILTHALHYGTGVFEGIRAHWNDAQKQLFVLRPMEHYERWKRNCGIMRIGVPLSPEQLTEITLELMRRNRMETNVYVRPLAYKCAERVGVVPDDQDAFAIVALPFGEYLHAANGLHAGISSWRRIDDNAIPARAKICGAYVNSALASDEARSSGFDEAILLNQDGHVAEGATCNLFMVRDRRLITPPVHDNVLEGITRNCVMQLARREMRLDVVERSIDRSELFVCDEAFFTGTAVGIGPVVRINHRRVGDGAIGPVTRGIQHLYADAVHGRLRDYRDWLRPAYDVQKQPQEQEPALAGSKA</sequence>
<comment type="pathway">
    <text evidence="5 17">Amino-acid biosynthesis; L-leucine biosynthesis; L-leucine from 3-methyl-2-oxobutanoate: step 4/4.</text>
</comment>
<comment type="catalytic activity">
    <reaction evidence="13 17">
        <text>L-isoleucine + 2-oxoglutarate = (S)-3-methyl-2-oxopentanoate + L-glutamate</text>
        <dbReference type="Rhea" id="RHEA:24801"/>
        <dbReference type="ChEBI" id="CHEBI:16810"/>
        <dbReference type="ChEBI" id="CHEBI:29985"/>
        <dbReference type="ChEBI" id="CHEBI:35146"/>
        <dbReference type="ChEBI" id="CHEBI:58045"/>
        <dbReference type="EC" id="2.6.1.42"/>
    </reaction>
</comment>
<comment type="catalytic activity">
    <reaction evidence="14 17">
        <text>L-leucine + 2-oxoglutarate = 4-methyl-2-oxopentanoate + L-glutamate</text>
        <dbReference type="Rhea" id="RHEA:18321"/>
        <dbReference type="ChEBI" id="CHEBI:16810"/>
        <dbReference type="ChEBI" id="CHEBI:17865"/>
        <dbReference type="ChEBI" id="CHEBI:29985"/>
        <dbReference type="ChEBI" id="CHEBI:57427"/>
        <dbReference type="EC" id="2.6.1.42"/>
    </reaction>
</comment>
<dbReference type="RefSeq" id="WP_260795208.1">
    <property type="nucleotide sequence ID" value="NZ_CP093313.1"/>
</dbReference>
<name>A0A9J7BRW2_9BACT</name>
<evidence type="ECO:0000256" key="15">
    <source>
        <dbReference type="RuleBase" id="RU004106"/>
    </source>
</evidence>
<evidence type="ECO:0000256" key="6">
    <source>
        <dbReference type="ARBA" id="ARBA00009320"/>
    </source>
</evidence>
<organism evidence="18 19">
    <name type="scientific">Occallatibacter riparius</name>
    <dbReference type="NCBI Taxonomy" id="1002689"/>
    <lineage>
        <taxon>Bacteria</taxon>
        <taxon>Pseudomonadati</taxon>
        <taxon>Acidobacteriota</taxon>
        <taxon>Terriglobia</taxon>
        <taxon>Terriglobales</taxon>
        <taxon>Acidobacteriaceae</taxon>
        <taxon>Occallatibacter</taxon>
    </lineage>
</organism>
<comment type="pathway">
    <text evidence="3 17">Amino-acid biosynthesis; L-isoleucine biosynthesis; L-isoleucine from 2-oxobutanoate: step 4/4.</text>
</comment>
<dbReference type="InterPro" id="IPR018300">
    <property type="entry name" value="Aminotrans_IV_CS"/>
</dbReference>
<dbReference type="FunFam" id="3.20.10.10:FF:000002">
    <property type="entry name" value="D-alanine aminotransferase"/>
    <property type="match status" value="1"/>
</dbReference>
<evidence type="ECO:0000256" key="1">
    <source>
        <dbReference type="ARBA" id="ARBA00001933"/>
    </source>
</evidence>
<evidence type="ECO:0000256" key="13">
    <source>
        <dbReference type="ARBA" id="ARBA00048798"/>
    </source>
</evidence>
<comment type="function">
    <text evidence="2 17">Acts on leucine, isoleucine and valine.</text>
</comment>
<keyword evidence="11 17" id="KW-0100">Branched-chain amino acid biosynthesis</keyword>
<dbReference type="Gene3D" id="3.30.470.10">
    <property type="match status" value="1"/>
</dbReference>
<evidence type="ECO:0000313" key="19">
    <source>
        <dbReference type="Proteomes" id="UP001059380"/>
    </source>
</evidence>
<keyword evidence="10 16" id="KW-0663">Pyridoxal phosphate</keyword>
<comment type="catalytic activity">
    <reaction evidence="12 17">
        <text>L-valine + 2-oxoglutarate = 3-methyl-2-oxobutanoate + L-glutamate</text>
        <dbReference type="Rhea" id="RHEA:24813"/>
        <dbReference type="ChEBI" id="CHEBI:11851"/>
        <dbReference type="ChEBI" id="CHEBI:16810"/>
        <dbReference type="ChEBI" id="CHEBI:29985"/>
        <dbReference type="ChEBI" id="CHEBI:57762"/>
        <dbReference type="EC" id="2.6.1.42"/>
    </reaction>
</comment>
<dbReference type="EMBL" id="CP093313">
    <property type="protein sequence ID" value="UWZ85628.1"/>
    <property type="molecule type" value="Genomic_DNA"/>
</dbReference>
<keyword evidence="19" id="KW-1185">Reference proteome</keyword>
<evidence type="ECO:0000256" key="8">
    <source>
        <dbReference type="ARBA" id="ARBA00022605"/>
    </source>
</evidence>
<reference evidence="18" key="1">
    <citation type="submission" date="2021-04" db="EMBL/GenBank/DDBJ databases">
        <title>Phylogenetic analysis of Acidobacteriaceae.</title>
        <authorList>
            <person name="Qiu L."/>
            <person name="Zhang Q."/>
        </authorList>
    </citation>
    <scope>NUCLEOTIDE SEQUENCE</scope>
    <source>
        <strain evidence="18">DSM 25168</strain>
    </source>
</reference>
<evidence type="ECO:0000256" key="10">
    <source>
        <dbReference type="ARBA" id="ARBA00022898"/>
    </source>
</evidence>
<dbReference type="NCBIfam" id="NF005146">
    <property type="entry name" value="PRK06606.1"/>
    <property type="match status" value="1"/>
</dbReference>
<evidence type="ECO:0000256" key="11">
    <source>
        <dbReference type="ARBA" id="ARBA00023304"/>
    </source>
</evidence>
<dbReference type="GO" id="GO:0009082">
    <property type="term" value="P:branched-chain amino acid biosynthetic process"/>
    <property type="evidence" value="ECO:0007669"/>
    <property type="project" value="UniProtKB-KW"/>
</dbReference>
<dbReference type="InterPro" id="IPR043132">
    <property type="entry name" value="BCAT-like_C"/>
</dbReference>
<comment type="cofactor">
    <cofactor evidence="1 16">
        <name>pyridoxal 5'-phosphate</name>
        <dbReference type="ChEBI" id="CHEBI:597326"/>
    </cofactor>
</comment>
<dbReference type="PROSITE" id="PS00770">
    <property type="entry name" value="AA_TRANSFER_CLASS_4"/>
    <property type="match status" value="1"/>
</dbReference>
<dbReference type="SUPFAM" id="SSF56752">
    <property type="entry name" value="D-aminoacid aminotransferase-like PLP-dependent enzymes"/>
    <property type="match status" value="1"/>
</dbReference>
<dbReference type="PANTHER" id="PTHR42743:SF4">
    <property type="entry name" value="BRANCHED-CHAIN-AMINO-ACID AMINOTRANSFERASE-RELATED"/>
    <property type="match status" value="1"/>
</dbReference>
<comment type="similarity">
    <text evidence="6 15">Belongs to the class-IV pyridoxal-phosphate-dependent aminotransferase family.</text>
</comment>
<dbReference type="InterPro" id="IPR005785">
    <property type="entry name" value="B_amino_transI"/>
</dbReference>
<keyword evidence="8 17" id="KW-0028">Amino-acid biosynthesis</keyword>
<evidence type="ECO:0000256" key="2">
    <source>
        <dbReference type="ARBA" id="ARBA00003109"/>
    </source>
</evidence>
<dbReference type="GO" id="GO:0008652">
    <property type="term" value="P:amino acid biosynthetic process"/>
    <property type="evidence" value="ECO:0007669"/>
    <property type="project" value="UniProtKB-KW"/>
</dbReference>
<evidence type="ECO:0000313" key="18">
    <source>
        <dbReference type="EMBL" id="UWZ85628.1"/>
    </source>
</evidence>
<evidence type="ECO:0000256" key="16">
    <source>
        <dbReference type="RuleBase" id="RU004516"/>
    </source>
</evidence>